<evidence type="ECO:0000256" key="2">
    <source>
        <dbReference type="SAM" id="SignalP"/>
    </source>
</evidence>
<accession>A0A1H9YD54</accession>
<feature type="compositionally biased region" description="Polar residues" evidence="1">
    <location>
        <begin position="85"/>
        <end position="94"/>
    </location>
</feature>
<organism evidence="3 4">
    <name type="scientific">Nitrosospira multiformis</name>
    <dbReference type="NCBI Taxonomy" id="1231"/>
    <lineage>
        <taxon>Bacteria</taxon>
        <taxon>Pseudomonadati</taxon>
        <taxon>Pseudomonadota</taxon>
        <taxon>Betaproteobacteria</taxon>
        <taxon>Nitrosomonadales</taxon>
        <taxon>Nitrosomonadaceae</taxon>
        <taxon>Nitrosospira</taxon>
    </lineage>
</organism>
<reference evidence="3 4" key="1">
    <citation type="submission" date="2016-10" db="EMBL/GenBank/DDBJ databases">
        <authorList>
            <person name="de Groot N.N."/>
        </authorList>
    </citation>
    <scope>NUCLEOTIDE SEQUENCE [LARGE SCALE GENOMIC DNA]</scope>
    <source>
        <strain evidence="3 4">Nl7</strain>
    </source>
</reference>
<evidence type="ECO:0008006" key="5">
    <source>
        <dbReference type="Google" id="ProtNLM"/>
    </source>
</evidence>
<keyword evidence="2" id="KW-0732">Signal</keyword>
<evidence type="ECO:0000313" key="4">
    <source>
        <dbReference type="Proteomes" id="UP000183339"/>
    </source>
</evidence>
<feature type="chain" id="PRO_5010180128" description="PXPV repeat-containing protein" evidence="2">
    <location>
        <begin position="31"/>
        <end position="108"/>
    </location>
</feature>
<protein>
    <recommendedName>
        <fullName evidence="5">PXPV repeat-containing protein</fullName>
    </recommendedName>
</protein>
<evidence type="ECO:0000313" key="3">
    <source>
        <dbReference type="EMBL" id="SES66794.1"/>
    </source>
</evidence>
<feature type="region of interest" description="Disordered" evidence="1">
    <location>
        <begin position="37"/>
        <end position="108"/>
    </location>
</feature>
<feature type="signal peptide" evidence="2">
    <location>
        <begin position="1"/>
        <end position="30"/>
    </location>
</feature>
<dbReference type="Proteomes" id="UP000183339">
    <property type="component" value="Unassembled WGS sequence"/>
</dbReference>
<dbReference type="EMBL" id="FOHI01000001">
    <property type="protein sequence ID" value="SES66794.1"/>
    <property type="molecule type" value="Genomic_DNA"/>
</dbReference>
<gene>
    <name evidence="3" type="ORF">SAMN05216412_101162</name>
</gene>
<evidence type="ECO:0000256" key="1">
    <source>
        <dbReference type="SAM" id="MobiDB-lite"/>
    </source>
</evidence>
<dbReference type="AlphaFoldDB" id="A0A1H9YD54"/>
<proteinExistence type="predicted"/>
<sequence length="108" mass="11862">MKKIMIALLPVAGLLIPALFAFLLSGIAQAEPPHLRDRETGKYLGNLSANPYDPDSVNNPYGRYGNPYSADSINNPYGQYGSRYSPDSANNPYATNPPAVYGDDNYRY</sequence>
<name>A0A1H9YD54_9PROT</name>